<feature type="signal peptide" evidence="1">
    <location>
        <begin position="1"/>
        <end position="19"/>
    </location>
</feature>
<protein>
    <submittedName>
        <fullName evidence="2">Uncharacterized protein</fullName>
    </submittedName>
</protein>
<comment type="caution">
    <text evidence="2">The sequence shown here is derived from an EMBL/GenBank/DDBJ whole genome shotgun (WGS) entry which is preliminary data.</text>
</comment>
<evidence type="ECO:0000313" key="2">
    <source>
        <dbReference type="EMBL" id="MDT3403921.1"/>
    </source>
</evidence>
<keyword evidence="3" id="KW-1185">Reference proteome</keyword>
<keyword evidence="1" id="KW-0732">Signal</keyword>
<gene>
    <name evidence="2" type="ORF">QE417_002993</name>
</gene>
<dbReference type="EMBL" id="JAVLVU010000001">
    <property type="protein sequence ID" value="MDT3403921.1"/>
    <property type="molecule type" value="Genomic_DNA"/>
</dbReference>
<name>A0ABU3GVX7_9SPHI</name>
<feature type="chain" id="PRO_5045924836" evidence="1">
    <location>
        <begin position="20"/>
        <end position="167"/>
    </location>
</feature>
<organism evidence="2 3">
    <name type="scientific">Mucilaginibacter terrae</name>
    <dbReference type="NCBI Taxonomy" id="1955052"/>
    <lineage>
        <taxon>Bacteria</taxon>
        <taxon>Pseudomonadati</taxon>
        <taxon>Bacteroidota</taxon>
        <taxon>Sphingobacteriia</taxon>
        <taxon>Sphingobacteriales</taxon>
        <taxon>Sphingobacteriaceae</taxon>
        <taxon>Mucilaginibacter</taxon>
    </lineage>
</organism>
<dbReference type="RefSeq" id="WP_311951267.1">
    <property type="nucleotide sequence ID" value="NZ_JAVLVU010000001.1"/>
</dbReference>
<proteinExistence type="predicted"/>
<reference evidence="3" key="1">
    <citation type="submission" date="2023-07" db="EMBL/GenBank/DDBJ databases">
        <title>Functional and genomic diversity of the sorghum phyllosphere microbiome.</title>
        <authorList>
            <person name="Shade A."/>
        </authorList>
    </citation>
    <scope>NUCLEOTIDE SEQUENCE [LARGE SCALE GENOMIC DNA]</scope>
    <source>
        <strain evidence="3">SORGH_AS_0422</strain>
    </source>
</reference>
<evidence type="ECO:0000313" key="3">
    <source>
        <dbReference type="Proteomes" id="UP001258315"/>
    </source>
</evidence>
<dbReference type="Proteomes" id="UP001258315">
    <property type="component" value="Unassembled WGS sequence"/>
</dbReference>
<evidence type="ECO:0000256" key="1">
    <source>
        <dbReference type="SAM" id="SignalP"/>
    </source>
</evidence>
<accession>A0ABU3GVX7</accession>
<sequence length="167" mass="19653">MRALLITIFSGCLFFQVMAQTEVENQLISRVHELQKAGIDTIVHFRENFGGMFIPLDEIKKDSCYAVDKMYLFWLKNGKAYIQRFDNCLKHAPVRINPYFITTFSSYVKNIKAENILPAQYEEPLFLGMFKNKVTLFVAHCGYIKFKYYQRGNSFEKEFNDYGLYSK</sequence>